<geneLocation type="plasmid" evidence="3 4">
    <name>p2</name>
</geneLocation>
<dbReference type="InterPro" id="IPR000594">
    <property type="entry name" value="ThiF_NAD_FAD-bd"/>
</dbReference>
<proteinExistence type="inferred from homology"/>
<dbReference type="SUPFAM" id="SSF69572">
    <property type="entry name" value="Activating enzymes of the ubiquitin-like proteins"/>
    <property type="match status" value="1"/>
</dbReference>
<keyword evidence="4" id="KW-1185">Reference proteome</keyword>
<protein>
    <submittedName>
        <fullName evidence="3">HesA/MoeB/ThiF family protein</fullName>
    </submittedName>
</protein>
<comment type="similarity">
    <text evidence="1">Belongs to the HesA/MoeB/ThiF family.</text>
</comment>
<dbReference type="GO" id="GO:0008641">
    <property type="term" value="F:ubiquitin-like modifier activating enzyme activity"/>
    <property type="evidence" value="ECO:0007669"/>
    <property type="project" value="InterPro"/>
</dbReference>
<dbReference type="GO" id="GO:0016779">
    <property type="term" value="F:nucleotidyltransferase activity"/>
    <property type="evidence" value="ECO:0007669"/>
    <property type="project" value="TreeGrafter"/>
</dbReference>
<dbReference type="GO" id="GO:0004792">
    <property type="term" value="F:thiosulfate-cyanide sulfurtransferase activity"/>
    <property type="evidence" value="ECO:0007669"/>
    <property type="project" value="TreeGrafter"/>
</dbReference>
<gene>
    <name evidence="3" type="ORF">KM031_18560</name>
</gene>
<dbReference type="GO" id="GO:0005737">
    <property type="term" value="C:cytoplasm"/>
    <property type="evidence" value="ECO:0007669"/>
    <property type="project" value="TreeGrafter"/>
</dbReference>
<evidence type="ECO:0000313" key="4">
    <source>
        <dbReference type="Proteomes" id="UP000679352"/>
    </source>
</evidence>
<evidence type="ECO:0000256" key="1">
    <source>
        <dbReference type="ARBA" id="ARBA00009919"/>
    </source>
</evidence>
<name>A0A975PAU3_9RHOB</name>
<dbReference type="AlphaFoldDB" id="A0A975PAU3"/>
<dbReference type="EMBL" id="CP076363">
    <property type="protein sequence ID" value="QWK92655.1"/>
    <property type="molecule type" value="Genomic_DNA"/>
</dbReference>
<dbReference type="RefSeq" id="WP_215505642.1">
    <property type="nucleotide sequence ID" value="NZ_CP076363.1"/>
</dbReference>
<keyword evidence="3" id="KW-0614">Plasmid</keyword>
<feature type="domain" description="THIF-type NAD/FAD binding fold" evidence="2">
    <location>
        <begin position="4"/>
        <end position="228"/>
    </location>
</feature>
<dbReference type="CDD" id="cd00757">
    <property type="entry name" value="ThiF_MoeB_HesA_family"/>
    <property type="match status" value="1"/>
</dbReference>
<dbReference type="PANTHER" id="PTHR10953:SF102">
    <property type="entry name" value="ADENYLYLTRANSFERASE AND SULFURTRANSFERASE MOCS3"/>
    <property type="match status" value="1"/>
</dbReference>
<dbReference type="PANTHER" id="PTHR10953">
    <property type="entry name" value="UBIQUITIN-ACTIVATING ENZYME E1"/>
    <property type="match status" value="1"/>
</dbReference>
<evidence type="ECO:0000259" key="2">
    <source>
        <dbReference type="Pfam" id="PF00899"/>
    </source>
</evidence>
<reference evidence="3" key="1">
    <citation type="submission" date="2021-06" db="EMBL/GenBank/DDBJ databases">
        <authorList>
            <person name="Lee C.-S."/>
            <person name="Jin L."/>
        </authorList>
    </citation>
    <scope>NUCLEOTIDE SEQUENCE</scope>
    <source>
        <strain evidence="3">Con5</strain>
        <plasmid evidence="3">p2</plasmid>
    </source>
</reference>
<dbReference type="Gene3D" id="3.40.50.720">
    <property type="entry name" value="NAD(P)-binding Rossmann-like Domain"/>
    <property type="match status" value="1"/>
</dbReference>
<dbReference type="KEGG" id="gfu:KM031_18560"/>
<dbReference type="Proteomes" id="UP000679352">
    <property type="component" value="Plasmid p2"/>
</dbReference>
<dbReference type="InterPro" id="IPR045886">
    <property type="entry name" value="ThiF/MoeB/HesA"/>
</dbReference>
<accession>A0A975PAU3</accession>
<dbReference type="InterPro" id="IPR035985">
    <property type="entry name" value="Ubiquitin-activating_enz"/>
</dbReference>
<sequence length="318" mass="32820">MSRYARQMALPDIGPKGQARLTAAHVLVIGAGGLGCPVLTGLAGAGVGALTLLDPDVVEESNLHRQPLYRMADLGQPKALAAAQALQAAHPEVRVEPQVQRLTPANAAELIAAHDLILDCADSYAVTYTLSDLCLAEGKPLISASALGFGGYVGGFCGPAPSYRALFPDPPAQAQTCATAGVLGPVVAMVGAMQAQLALAQLLGLAPNPLGQMITTDLRSYRFASFRFDGAPEPAQAFRFIAASQITASDRVIDLRPVEEAPVPAHASAQRSAPAEITPSPQRSVLACRSGLRAWRAAVTLAAAQGHDNIVLLAADAG</sequence>
<evidence type="ECO:0000313" key="3">
    <source>
        <dbReference type="EMBL" id="QWK92655.1"/>
    </source>
</evidence>
<dbReference type="FunFam" id="3.40.50.720:FF:000080">
    <property type="entry name" value="Thiazole biosynthesis adenylyltransferase ThiF"/>
    <property type="match status" value="1"/>
</dbReference>
<dbReference type="Pfam" id="PF00899">
    <property type="entry name" value="ThiF"/>
    <property type="match status" value="1"/>
</dbReference>
<organism evidence="3 4">
    <name type="scientific">Gemmobacter fulvus</name>
    <dbReference type="NCBI Taxonomy" id="2840474"/>
    <lineage>
        <taxon>Bacteria</taxon>
        <taxon>Pseudomonadati</taxon>
        <taxon>Pseudomonadota</taxon>
        <taxon>Alphaproteobacteria</taxon>
        <taxon>Rhodobacterales</taxon>
        <taxon>Paracoccaceae</taxon>
        <taxon>Gemmobacter</taxon>
    </lineage>
</organism>